<dbReference type="PROSITE" id="PS01096">
    <property type="entry name" value="PPIC_PPIASE_1"/>
    <property type="match status" value="1"/>
</dbReference>
<dbReference type="AlphaFoldDB" id="A0A6N3FUD3"/>
<organism evidence="3">
    <name type="scientific">Intestinibacter bartlettii</name>
    <dbReference type="NCBI Taxonomy" id="261299"/>
    <lineage>
        <taxon>Bacteria</taxon>
        <taxon>Bacillati</taxon>
        <taxon>Bacillota</taxon>
        <taxon>Clostridia</taxon>
        <taxon>Peptostreptococcales</taxon>
        <taxon>Peptostreptococcaceae</taxon>
        <taxon>Intestinibacter</taxon>
    </lineage>
</organism>
<dbReference type="InterPro" id="IPR023058">
    <property type="entry name" value="PPIase_PpiC_CS"/>
</dbReference>
<gene>
    <name evidence="3" type="primary">cbf2</name>
    <name evidence="3" type="ORF">IBLFYP30_00557</name>
</gene>
<dbReference type="EC" id="5.2.1.8" evidence="3"/>
<sequence length="250" mass="28305">MEKKILAKVGDKEISNIDIDNAIQGLDPYQAQQFQTEEGRKYVLEDLVNQELLYMYAKDNKIDEDEAFKKEMAEIEKNVLKQYVINQILTSVKLTDEEKQAFYEANKTNFSNPETANAKHILVDSEEKANEILAQIKSGDVTFEDAARANSTCPSKDQGGDLGTFGRGQMVPEFEEATFAMNVGDVSEPVKTQFGYHLIKLEAKNEPSIPAYEEIADKVEKTLMFQKQGEVYKNKLDEVKAKFGDIVSYM</sequence>
<dbReference type="RefSeq" id="WP_024037340.1">
    <property type="nucleotide sequence ID" value="NZ_CACRUE010000045.1"/>
</dbReference>
<dbReference type="PANTHER" id="PTHR47245">
    <property type="entry name" value="PEPTIDYLPROLYL ISOMERASE"/>
    <property type="match status" value="1"/>
</dbReference>
<keyword evidence="1" id="KW-0697">Rotamase</keyword>
<dbReference type="PANTHER" id="PTHR47245:SF2">
    <property type="entry name" value="PEPTIDYL-PROLYL CIS-TRANS ISOMERASE HP_0175-RELATED"/>
    <property type="match status" value="1"/>
</dbReference>
<reference evidence="3" key="1">
    <citation type="submission" date="2019-11" db="EMBL/GenBank/DDBJ databases">
        <authorList>
            <person name="Feng L."/>
        </authorList>
    </citation>
    <scope>NUCLEOTIDE SEQUENCE</scope>
    <source>
        <strain evidence="3">IbartlettiiLFYP30</strain>
    </source>
</reference>
<proteinExistence type="predicted"/>
<evidence type="ECO:0000256" key="1">
    <source>
        <dbReference type="PROSITE-ProRule" id="PRU00278"/>
    </source>
</evidence>
<dbReference type="GO" id="GO:0003755">
    <property type="term" value="F:peptidyl-prolyl cis-trans isomerase activity"/>
    <property type="evidence" value="ECO:0007669"/>
    <property type="project" value="UniProtKB-KW"/>
</dbReference>
<dbReference type="Gene3D" id="1.10.8.1040">
    <property type="match status" value="1"/>
</dbReference>
<name>A0A6N3FUD3_9FIRM</name>
<feature type="domain" description="PpiC" evidence="2">
    <location>
        <begin position="113"/>
        <end position="203"/>
    </location>
</feature>
<dbReference type="InterPro" id="IPR046357">
    <property type="entry name" value="PPIase_dom_sf"/>
</dbReference>
<accession>A0A6N3FUD3</accession>
<dbReference type="Gene3D" id="3.10.50.40">
    <property type="match status" value="1"/>
</dbReference>
<dbReference type="SUPFAM" id="SSF54534">
    <property type="entry name" value="FKBP-like"/>
    <property type="match status" value="1"/>
</dbReference>
<keyword evidence="1 3" id="KW-0413">Isomerase</keyword>
<evidence type="ECO:0000313" key="3">
    <source>
        <dbReference type="EMBL" id="VYU55259.1"/>
    </source>
</evidence>
<dbReference type="PROSITE" id="PS50198">
    <property type="entry name" value="PPIC_PPIASE_2"/>
    <property type="match status" value="1"/>
</dbReference>
<evidence type="ECO:0000259" key="2">
    <source>
        <dbReference type="PROSITE" id="PS50198"/>
    </source>
</evidence>
<dbReference type="EMBL" id="CACRUE010000045">
    <property type="protein sequence ID" value="VYU55259.1"/>
    <property type="molecule type" value="Genomic_DNA"/>
</dbReference>
<dbReference type="InterPro" id="IPR000297">
    <property type="entry name" value="PPIase_PpiC"/>
</dbReference>
<dbReference type="InterPro" id="IPR050245">
    <property type="entry name" value="PrsA_foldase"/>
</dbReference>
<dbReference type="Pfam" id="PF00639">
    <property type="entry name" value="Rotamase"/>
    <property type="match status" value="1"/>
</dbReference>
<protein>
    <submittedName>
        <fullName evidence="3">Peptidyl-prolyl cis-trans isomerase Cbf2</fullName>
        <ecNumber evidence="3">5.2.1.8</ecNumber>
    </submittedName>
</protein>